<dbReference type="AlphaFoldDB" id="A0ABD2AP04"/>
<evidence type="ECO:0000256" key="1">
    <source>
        <dbReference type="SAM" id="MobiDB-lite"/>
    </source>
</evidence>
<evidence type="ECO:0000313" key="2">
    <source>
        <dbReference type="EMBL" id="KAL2722354.1"/>
    </source>
</evidence>
<gene>
    <name evidence="2" type="ORF">V1478_009217</name>
</gene>
<dbReference type="EMBL" id="JAUDFV010000141">
    <property type="protein sequence ID" value="KAL2722354.1"/>
    <property type="molecule type" value="Genomic_DNA"/>
</dbReference>
<protein>
    <submittedName>
        <fullName evidence="2">Copper-transporting ATPase 1</fullName>
    </submittedName>
</protein>
<comment type="caution">
    <text evidence="2">The sequence shown here is derived from an EMBL/GenBank/DDBJ whole genome shotgun (WGS) entry which is preliminary data.</text>
</comment>
<feature type="region of interest" description="Disordered" evidence="1">
    <location>
        <begin position="60"/>
        <end position="84"/>
    </location>
</feature>
<reference evidence="2 3" key="1">
    <citation type="journal article" date="2024" name="Ann. Entomol. Soc. Am.">
        <title>Genomic analyses of the southern and eastern yellowjacket wasps (Hymenoptera: Vespidae) reveal evolutionary signatures of social life.</title>
        <authorList>
            <person name="Catto M.A."/>
            <person name="Caine P.B."/>
            <person name="Orr S.E."/>
            <person name="Hunt B.G."/>
            <person name="Goodisman M.A.D."/>
        </authorList>
    </citation>
    <scope>NUCLEOTIDE SEQUENCE [LARGE SCALE GENOMIC DNA]</scope>
    <source>
        <strain evidence="2">233</strain>
        <tissue evidence="2">Head and thorax</tissue>
    </source>
</reference>
<proteinExistence type="predicted"/>
<evidence type="ECO:0000313" key="3">
    <source>
        <dbReference type="Proteomes" id="UP001607302"/>
    </source>
</evidence>
<organism evidence="2 3">
    <name type="scientific">Vespula squamosa</name>
    <name type="common">Southern yellow jacket</name>
    <name type="synonym">Wasp</name>
    <dbReference type="NCBI Taxonomy" id="30214"/>
    <lineage>
        <taxon>Eukaryota</taxon>
        <taxon>Metazoa</taxon>
        <taxon>Ecdysozoa</taxon>
        <taxon>Arthropoda</taxon>
        <taxon>Hexapoda</taxon>
        <taxon>Insecta</taxon>
        <taxon>Pterygota</taxon>
        <taxon>Neoptera</taxon>
        <taxon>Endopterygota</taxon>
        <taxon>Hymenoptera</taxon>
        <taxon>Apocrita</taxon>
        <taxon>Aculeata</taxon>
        <taxon>Vespoidea</taxon>
        <taxon>Vespidae</taxon>
        <taxon>Vespinae</taxon>
        <taxon>Vespula</taxon>
    </lineage>
</organism>
<keyword evidence="3" id="KW-1185">Reference proteome</keyword>
<accession>A0ABD2AP04</accession>
<name>A0ABD2AP04_VESSQ</name>
<dbReference type="Proteomes" id="UP001607302">
    <property type="component" value="Unassembled WGS sequence"/>
</dbReference>
<sequence>MLPLLIQQTQVYPIFKIEYKHFLSDLMRDFEEAHMVNGKRMEVINVEEFDKTITIQNTKTEKHISGQGDELSITKPELQPLNKR</sequence>